<dbReference type="SUPFAM" id="SSF51092">
    <property type="entry name" value="Vitelline membrane outer protein-I (VMO-I)"/>
    <property type="match status" value="1"/>
</dbReference>
<reference evidence="1 2" key="1">
    <citation type="submission" date="2015-12" db="EMBL/GenBank/DDBJ databases">
        <title>The genome of Folsomia candida.</title>
        <authorList>
            <person name="Faddeeva A."/>
            <person name="Derks M.F."/>
            <person name="Anvar Y."/>
            <person name="Smit S."/>
            <person name="Van Straalen N."/>
            <person name="Roelofs D."/>
        </authorList>
    </citation>
    <scope>NUCLEOTIDE SEQUENCE [LARGE SCALE GENOMIC DNA]</scope>
    <source>
        <strain evidence="1 2">VU population</strain>
        <tissue evidence="1">Whole body</tissue>
    </source>
</reference>
<evidence type="ECO:0000313" key="1">
    <source>
        <dbReference type="EMBL" id="OXA46909.1"/>
    </source>
</evidence>
<gene>
    <name evidence="1" type="ORF">Fcan01_18354</name>
</gene>
<dbReference type="InterPro" id="IPR036706">
    <property type="entry name" value="VOMI_sf"/>
</dbReference>
<comment type="caution">
    <text evidence="1">The sequence shown here is derived from an EMBL/GenBank/DDBJ whole genome shotgun (WGS) entry which is preliminary data.</text>
</comment>
<dbReference type="Gene3D" id="2.100.10.20">
    <property type="entry name" value="Vitelline membrane outer layer protein I (VOMI)"/>
    <property type="match status" value="1"/>
</dbReference>
<sequence length="245" mass="27237">MILHSFHYPPYAYMGRSMHPVLTVVPLLDGESFRPFGFHHHASQIGALEEIGVGVLFFHTPPEFASNMHQFNLEMVRRWTVCDGPIYCDLWVEGVENGAPSSYSNVLFLSDSPSTQKSFGSSKSDVEKRRPGTTSKNYYFWNNSFIEDWNPTSNIGELGIWSECDCRLEGDLVIGFGICIMAPQDDKDNVSAVGFSIICKKGGEVVCVDGMRLGVVCVKETCSDEFQGLCGVKTQVQDGGCKCRY</sequence>
<dbReference type="AlphaFoldDB" id="A0A226DNX5"/>
<organism evidence="1 2">
    <name type="scientific">Folsomia candida</name>
    <name type="common">Springtail</name>
    <dbReference type="NCBI Taxonomy" id="158441"/>
    <lineage>
        <taxon>Eukaryota</taxon>
        <taxon>Metazoa</taxon>
        <taxon>Ecdysozoa</taxon>
        <taxon>Arthropoda</taxon>
        <taxon>Hexapoda</taxon>
        <taxon>Collembola</taxon>
        <taxon>Entomobryomorpha</taxon>
        <taxon>Isotomoidea</taxon>
        <taxon>Isotomidae</taxon>
        <taxon>Proisotominae</taxon>
        <taxon>Folsomia</taxon>
    </lineage>
</organism>
<name>A0A226DNX5_FOLCA</name>
<dbReference type="EMBL" id="LNIX01000014">
    <property type="protein sequence ID" value="OXA46909.1"/>
    <property type="molecule type" value="Genomic_DNA"/>
</dbReference>
<proteinExistence type="predicted"/>
<dbReference type="Proteomes" id="UP000198287">
    <property type="component" value="Unassembled WGS sequence"/>
</dbReference>
<evidence type="ECO:0000313" key="2">
    <source>
        <dbReference type="Proteomes" id="UP000198287"/>
    </source>
</evidence>
<protein>
    <submittedName>
        <fullName evidence="1">Uncharacterized protein</fullName>
    </submittedName>
</protein>
<keyword evidence="2" id="KW-1185">Reference proteome</keyword>
<accession>A0A226DNX5</accession>